<feature type="domain" description="Xrn1 N-terminal" evidence="5">
    <location>
        <begin position="98"/>
        <end position="187"/>
    </location>
</feature>
<protein>
    <recommendedName>
        <fullName evidence="8">Xrn1 N-terminal domain-containing protein</fullName>
    </recommendedName>
</protein>
<keyword evidence="1" id="KW-0540">Nuclease</keyword>
<dbReference type="GO" id="GO:0003723">
    <property type="term" value="F:RNA binding"/>
    <property type="evidence" value="ECO:0007669"/>
    <property type="project" value="TreeGrafter"/>
</dbReference>
<keyword evidence="2" id="KW-0378">Hydrolase</keyword>
<evidence type="ECO:0000313" key="7">
    <source>
        <dbReference type="EMBL" id="QHS95293.1"/>
    </source>
</evidence>
<evidence type="ECO:0000256" key="3">
    <source>
        <dbReference type="ARBA" id="ARBA00022839"/>
    </source>
</evidence>
<evidence type="ECO:0008006" key="8">
    <source>
        <dbReference type="Google" id="ProtNLM"/>
    </source>
</evidence>
<evidence type="ECO:0000256" key="2">
    <source>
        <dbReference type="ARBA" id="ARBA00022801"/>
    </source>
</evidence>
<organism evidence="7">
    <name type="scientific">viral metagenome</name>
    <dbReference type="NCBI Taxonomy" id="1070528"/>
    <lineage>
        <taxon>unclassified sequences</taxon>
        <taxon>metagenomes</taxon>
        <taxon>organismal metagenomes</taxon>
    </lineage>
</organism>
<feature type="domain" description="Xrn1 helical" evidence="6">
    <location>
        <begin position="218"/>
        <end position="313"/>
    </location>
</feature>
<dbReference type="Pfam" id="PF03159">
    <property type="entry name" value="XRN_N"/>
    <property type="match status" value="1"/>
</dbReference>
<reference evidence="7" key="1">
    <citation type="journal article" date="2020" name="Nature">
        <title>Giant virus diversity and host interactions through global metagenomics.</title>
        <authorList>
            <person name="Schulz F."/>
            <person name="Roux S."/>
            <person name="Paez-Espino D."/>
            <person name="Jungbluth S."/>
            <person name="Walsh D.A."/>
            <person name="Denef V.J."/>
            <person name="McMahon K.D."/>
            <person name="Konstantinidis K.T."/>
            <person name="Eloe-Fadrosh E.A."/>
            <person name="Kyrpides N.C."/>
            <person name="Woyke T."/>
        </authorList>
    </citation>
    <scope>NUCLEOTIDE SEQUENCE</scope>
    <source>
        <strain evidence="7">GVMAG-M-3300018428-35</strain>
    </source>
</reference>
<keyword evidence="3" id="KW-0269">Exonuclease</keyword>
<dbReference type="InterPro" id="IPR041412">
    <property type="entry name" value="Xrn1_helical"/>
</dbReference>
<evidence type="ECO:0000259" key="6">
    <source>
        <dbReference type="Pfam" id="PF17846"/>
    </source>
</evidence>
<dbReference type="EMBL" id="MN739246">
    <property type="protein sequence ID" value="QHS95293.1"/>
    <property type="molecule type" value="Genomic_DNA"/>
</dbReference>
<dbReference type="GO" id="GO:0000956">
    <property type="term" value="P:nuclear-transcribed mRNA catabolic process"/>
    <property type="evidence" value="ECO:0007669"/>
    <property type="project" value="TreeGrafter"/>
</dbReference>
<dbReference type="PANTHER" id="PTHR12341">
    <property type="entry name" value="5'-&gt;3' EXORIBONUCLEASE"/>
    <property type="match status" value="1"/>
</dbReference>
<dbReference type="Pfam" id="PF17846">
    <property type="entry name" value="XRN_M"/>
    <property type="match status" value="2"/>
</dbReference>
<feature type="domain" description="Xrn1 helical" evidence="6">
    <location>
        <begin position="363"/>
        <end position="443"/>
    </location>
</feature>
<evidence type="ECO:0000256" key="4">
    <source>
        <dbReference type="ARBA" id="ARBA00038299"/>
    </source>
</evidence>
<proteinExistence type="inferred from homology"/>
<dbReference type="PANTHER" id="PTHR12341:SF7">
    <property type="entry name" value="5'-3' EXORIBONUCLEASE 1"/>
    <property type="match status" value="1"/>
</dbReference>
<accession>A0A6C0BVL0</accession>
<evidence type="ECO:0000259" key="5">
    <source>
        <dbReference type="Pfam" id="PF03159"/>
    </source>
</evidence>
<dbReference type="GO" id="GO:0005634">
    <property type="term" value="C:nucleus"/>
    <property type="evidence" value="ECO:0007669"/>
    <property type="project" value="TreeGrafter"/>
</dbReference>
<dbReference type="InterPro" id="IPR027073">
    <property type="entry name" value="5_3_exoribonuclease"/>
</dbReference>
<dbReference type="Gene3D" id="3.40.50.12390">
    <property type="match status" value="1"/>
</dbReference>
<evidence type="ECO:0000256" key="1">
    <source>
        <dbReference type="ARBA" id="ARBA00022722"/>
    </source>
</evidence>
<dbReference type="InterPro" id="IPR004859">
    <property type="entry name" value="Xrn1_N"/>
</dbReference>
<comment type="similarity">
    <text evidence="4">Belongs to the 5'-3' exonuclease family.</text>
</comment>
<dbReference type="AlphaFoldDB" id="A0A6C0BVL0"/>
<dbReference type="GO" id="GO:0004534">
    <property type="term" value="F:5'-3' RNA exonuclease activity"/>
    <property type="evidence" value="ECO:0007669"/>
    <property type="project" value="TreeGrafter"/>
</dbReference>
<sequence>MGIPVYFKTIVKEYENYILKKDKLNDCKSLFLDLNCAIHPCCSGETDESIMILKIIQKIEEIIQYTNVEDLLYIAIDGIPPKGKMKQQRMRRYKSVFENKQWNTNAISPGTYFMEKLNYTIREWIKDKNYNFNIIFSDSNERGEGEHKILQYIKNNDVDKSVIYGLDADLIMLSLVSKKNNIYLLRERTEYNIENTENEYIYLIIDNLKKYIQKEINNIDDYIFLCFFLGNDFINHIDSLSLRYGGYDILIDTYKLLQERYGGYFKLIDTDLKHCIHLTFLKEFLNELSSREPYLIEKIHKIRQKQYKITYSKYSNYFIDFKKKNSLLVKDIYDYQTQNDTDESKEMINNLPILYYPQENNYIKNENDDMCQDYLDSLIWTSHYYFKECIHWKWATNYDETPSLNLFKNYIQNLNSLEFKEDLNEYSIKDLLRFIFPNSSHKLHKYNIQSKEYKMSIIPYHKRYLWECPIIFE</sequence>
<name>A0A6C0BVL0_9ZZZZ</name>